<evidence type="ECO:0000313" key="2">
    <source>
        <dbReference type="EMBL" id="OZM57248.1"/>
    </source>
</evidence>
<keyword evidence="3" id="KW-1185">Reference proteome</keyword>
<dbReference type="AlphaFoldDB" id="A0A263BUJ9"/>
<dbReference type="PANTHER" id="PTHR12993:SF11">
    <property type="entry name" value="N-ACETYLGLUCOSAMINYL-PHOSPHATIDYLINOSITOL DE-N-ACETYLASE"/>
    <property type="match status" value="1"/>
</dbReference>
<dbReference type="EMBL" id="NPIA01000003">
    <property type="protein sequence ID" value="OZM57248.1"/>
    <property type="molecule type" value="Genomic_DNA"/>
</dbReference>
<dbReference type="InterPro" id="IPR003737">
    <property type="entry name" value="GlcNAc_PI_deacetylase-related"/>
</dbReference>
<dbReference type="Pfam" id="PF02585">
    <property type="entry name" value="PIG-L"/>
    <property type="match status" value="1"/>
</dbReference>
<dbReference type="SUPFAM" id="SSF102588">
    <property type="entry name" value="LmbE-like"/>
    <property type="match status" value="1"/>
</dbReference>
<comment type="caution">
    <text evidence="2">The sequence shown here is derived from an EMBL/GenBank/DDBJ whole genome shotgun (WGS) entry which is preliminary data.</text>
</comment>
<gene>
    <name evidence="2" type="ORF">CIB95_07225</name>
</gene>
<organism evidence="2 3">
    <name type="scientific">Lottiidibacillus patelloidae</name>
    <dbReference type="NCBI Taxonomy" id="2670334"/>
    <lineage>
        <taxon>Bacteria</taxon>
        <taxon>Bacillati</taxon>
        <taxon>Bacillota</taxon>
        <taxon>Bacilli</taxon>
        <taxon>Bacillales</taxon>
        <taxon>Bacillaceae</taxon>
        <taxon>Lottiidibacillus</taxon>
    </lineage>
</organism>
<accession>A0A263BUJ9</accession>
<dbReference type="RefSeq" id="WP_094923738.1">
    <property type="nucleotide sequence ID" value="NZ_NPIA01000003.1"/>
</dbReference>
<dbReference type="InterPro" id="IPR024078">
    <property type="entry name" value="LmbE-like_dom_sf"/>
</dbReference>
<proteinExistence type="predicted"/>
<sequence>MDKTIFFSYAHPDDEAFTVGGLLAQYADDPKVKTVVYSATLGDAGKCGYPPVCEKSELAKVRKQELKVACAYLGVDYLHTGTYSDGKLDSLKEGELLQAVTKLLSQYKPEVVVTFPPDGISGHPDHIAISKATLQAAKELPFIKRFYFVALPSIHETIDVKISIKPTHLEKVKNALQAHKTQHLSVERVFPTIYDDNFNKFDNNEYFISVFENVAKETDELL</sequence>
<evidence type="ECO:0000313" key="3">
    <source>
        <dbReference type="Proteomes" id="UP000217083"/>
    </source>
</evidence>
<dbReference type="GO" id="GO:0016811">
    <property type="term" value="F:hydrolase activity, acting on carbon-nitrogen (but not peptide) bonds, in linear amides"/>
    <property type="evidence" value="ECO:0007669"/>
    <property type="project" value="TreeGrafter"/>
</dbReference>
<protein>
    <recommendedName>
        <fullName evidence="4">N-acetylglucosaminylphosphatidylinositol deacetylase</fullName>
    </recommendedName>
</protein>
<comment type="cofactor">
    <cofactor evidence="1">
        <name>Zn(2+)</name>
        <dbReference type="ChEBI" id="CHEBI:29105"/>
    </cofactor>
</comment>
<dbReference type="Proteomes" id="UP000217083">
    <property type="component" value="Unassembled WGS sequence"/>
</dbReference>
<dbReference type="PANTHER" id="PTHR12993">
    <property type="entry name" value="N-ACETYLGLUCOSAMINYL-PHOSPHATIDYLINOSITOL DE-N-ACETYLASE-RELATED"/>
    <property type="match status" value="1"/>
</dbReference>
<evidence type="ECO:0000256" key="1">
    <source>
        <dbReference type="ARBA" id="ARBA00001947"/>
    </source>
</evidence>
<evidence type="ECO:0008006" key="4">
    <source>
        <dbReference type="Google" id="ProtNLM"/>
    </source>
</evidence>
<dbReference type="Gene3D" id="3.40.50.10320">
    <property type="entry name" value="LmbE-like"/>
    <property type="match status" value="1"/>
</dbReference>
<name>A0A263BUJ9_9BACI</name>
<reference evidence="3" key="1">
    <citation type="submission" date="2017-08" db="EMBL/GenBank/DDBJ databases">
        <authorList>
            <person name="Huang Z."/>
        </authorList>
    </citation>
    <scope>NUCLEOTIDE SEQUENCE [LARGE SCALE GENOMIC DNA]</scope>
    <source>
        <strain evidence="3">SA5d-4</strain>
    </source>
</reference>
<reference evidence="2 3" key="2">
    <citation type="submission" date="2017-09" db="EMBL/GenBank/DDBJ databases">
        <title>Bacillus patelloidae sp. nov., isolated from the intestinal tract of a marine limpet.</title>
        <authorList>
            <person name="Liu R."/>
            <person name="Dong C."/>
            <person name="Shao Z."/>
        </authorList>
    </citation>
    <scope>NUCLEOTIDE SEQUENCE [LARGE SCALE GENOMIC DNA]</scope>
    <source>
        <strain evidence="2 3">SA5d-4</strain>
    </source>
</reference>